<comment type="similarity">
    <text evidence="5">Belongs to the glycosyl hydrolase.</text>
</comment>
<feature type="binding site" evidence="7">
    <location>
        <position position="466"/>
    </location>
    <ligand>
        <name>substrate</name>
    </ligand>
</feature>
<feature type="domain" description="Glycosyl hydrolase family 36 N-terminal" evidence="9">
    <location>
        <begin position="52"/>
        <end position="297"/>
    </location>
</feature>
<feature type="binding site" evidence="7">
    <location>
        <position position="541"/>
    </location>
    <ligand>
        <name>substrate</name>
    </ligand>
</feature>
<dbReference type="CDD" id="cd14791">
    <property type="entry name" value="GH36"/>
    <property type="match status" value="1"/>
</dbReference>
<feature type="domain" description="Glycosyl hydrolase family 36 C-terminal" evidence="8">
    <location>
        <begin position="665"/>
        <end position="739"/>
    </location>
</feature>
<dbReference type="InterPro" id="IPR038417">
    <property type="entry name" value="Alpga-gal_N_sf"/>
</dbReference>
<keyword evidence="3 5" id="KW-0378">Hydrolase</keyword>
<dbReference type="InterPro" id="IPR013785">
    <property type="entry name" value="Aldolase_TIM"/>
</dbReference>
<comment type="caution">
    <text evidence="10">The sequence shown here is derived from an EMBL/GenBank/DDBJ whole genome shotgun (WGS) entry which is preliminary data.</text>
</comment>
<dbReference type="PANTHER" id="PTHR43053:SF3">
    <property type="entry name" value="ALPHA-GALACTOSIDASE C-RELATED"/>
    <property type="match status" value="1"/>
</dbReference>
<dbReference type="Pfam" id="PF16875">
    <property type="entry name" value="Glyco_hydro_36N"/>
    <property type="match status" value="1"/>
</dbReference>
<dbReference type="EC" id="3.2.1.22" evidence="2 5"/>
<feature type="binding site" evidence="7">
    <location>
        <position position="563"/>
    </location>
    <ligand>
        <name>substrate</name>
    </ligand>
</feature>
<evidence type="ECO:0000256" key="6">
    <source>
        <dbReference type="PIRSR" id="PIRSR005536-1"/>
    </source>
</evidence>
<dbReference type="InterPro" id="IPR017853">
    <property type="entry name" value="GH"/>
</dbReference>
<dbReference type="PANTHER" id="PTHR43053">
    <property type="entry name" value="GLYCOSIDASE FAMILY 31"/>
    <property type="match status" value="1"/>
</dbReference>
<name>A0AA39GT52_SARSR</name>
<evidence type="ECO:0000313" key="10">
    <source>
        <dbReference type="EMBL" id="KAK0392263.1"/>
    </source>
</evidence>
<dbReference type="InterPro" id="IPR031705">
    <property type="entry name" value="Glyco_hydro_36_C"/>
</dbReference>
<dbReference type="FunFam" id="3.20.20.70:FF:000118">
    <property type="entry name" value="Alpha-galactosidase"/>
    <property type="match status" value="1"/>
</dbReference>
<dbReference type="Gene3D" id="2.60.40.1180">
    <property type="entry name" value="Golgi alpha-mannosidase II"/>
    <property type="match status" value="1"/>
</dbReference>
<proteinExistence type="inferred from homology"/>
<comment type="function">
    <text evidence="5">Hydrolyzes a variety of simple alpha-D-galactoside as well as more complex molecules such as oligosaccharides and polysaccharides.</text>
</comment>
<dbReference type="Gene3D" id="3.20.20.70">
    <property type="entry name" value="Aldolase class I"/>
    <property type="match status" value="1"/>
</dbReference>
<feature type="binding site" evidence="7">
    <location>
        <begin position="379"/>
        <end position="380"/>
    </location>
    <ligand>
        <name>substrate</name>
    </ligand>
</feature>
<dbReference type="GO" id="GO:0004557">
    <property type="term" value="F:alpha-galactosidase activity"/>
    <property type="evidence" value="ECO:0007669"/>
    <property type="project" value="UniProtKB-UniRule"/>
</dbReference>
<dbReference type="Proteomes" id="UP001175261">
    <property type="component" value="Unassembled WGS sequence"/>
</dbReference>
<dbReference type="AlphaFoldDB" id="A0AA39GT52"/>
<keyword evidence="11" id="KW-1185">Reference proteome</keyword>
<feature type="active site" description="Proton donor" evidence="6">
    <location>
        <position position="563"/>
    </location>
</feature>
<reference evidence="10" key="1">
    <citation type="submission" date="2022-10" db="EMBL/GenBank/DDBJ databases">
        <title>Determination and structural analysis of whole genome sequence of Sarocladium strictum F4-1.</title>
        <authorList>
            <person name="Hu L."/>
            <person name="Jiang Y."/>
        </authorList>
    </citation>
    <scope>NUCLEOTIDE SEQUENCE</scope>
    <source>
        <strain evidence="10">F4-1</strain>
    </source>
</reference>
<dbReference type="InterPro" id="IPR002252">
    <property type="entry name" value="Glyco_hydro_36"/>
</dbReference>
<evidence type="ECO:0000256" key="1">
    <source>
        <dbReference type="ARBA" id="ARBA00001255"/>
    </source>
</evidence>
<evidence type="ECO:0000256" key="5">
    <source>
        <dbReference type="PIRNR" id="PIRNR005536"/>
    </source>
</evidence>
<dbReference type="EMBL" id="JAPDFR010000001">
    <property type="protein sequence ID" value="KAK0392263.1"/>
    <property type="molecule type" value="Genomic_DNA"/>
</dbReference>
<organism evidence="10 11">
    <name type="scientific">Sarocladium strictum</name>
    <name type="common">Black bundle disease fungus</name>
    <name type="synonym">Acremonium strictum</name>
    <dbReference type="NCBI Taxonomy" id="5046"/>
    <lineage>
        <taxon>Eukaryota</taxon>
        <taxon>Fungi</taxon>
        <taxon>Dikarya</taxon>
        <taxon>Ascomycota</taxon>
        <taxon>Pezizomycotina</taxon>
        <taxon>Sordariomycetes</taxon>
        <taxon>Hypocreomycetidae</taxon>
        <taxon>Hypocreales</taxon>
        <taxon>Sarocladiaceae</taxon>
        <taxon>Sarocladium</taxon>
    </lineage>
</organism>
<evidence type="ECO:0000259" key="9">
    <source>
        <dbReference type="Pfam" id="PF16875"/>
    </source>
</evidence>
<dbReference type="PIRSF" id="PIRSF005536">
    <property type="entry name" value="Agal"/>
    <property type="match status" value="1"/>
</dbReference>
<protein>
    <recommendedName>
        <fullName evidence="2 5">Alpha-galactosidase</fullName>
        <ecNumber evidence="2 5">3.2.1.22</ecNumber>
    </recommendedName>
</protein>
<evidence type="ECO:0000256" key="7">
    <source>
        <dbReference type="PIRSR" id="PIRSR005536-2"/>
    </source>
</evidence>
<feature type="binding site" evidence="7">
    <location>
        <begin position="499"/>
        <end position="503"/>
    </location>
    <ligand>
        <name>substrate</name>
    </ligand>
</feature>
<accession>A0AA39GT52</accession>
<evidence type="ECO:0000256" key="4">
    <source>
        <dbReference type="ARBA" id="ARBA00023295"/>
    </source>
</evidence>
<dbReference type="PRINTS" id="PR00743">
    <property type="entry name" value="GLHYDRLASE36"/>
</dbReference>
<dbReference type="InterPro" id="IPR050985">
    <property type="entry name" value="Alpha-glycosidase_related"/>
</dbReference>
<keyword evidence="4 5" id="KW-0326">Glycosidase</keyword>
<evidence type="ECO:0000256" key="3">
    <source>
        <dbReference type="ARBA" id="ARBA00022801"/>
    </source>
</evidence>
<dbReference type="InterPro" id="IPR031704">
    <property type="entry name" value="Glyco_hydro_36_N"/>
</dbReference>
<feature type="binding site" evidence="7">
    <location>
        <position position="212"/>
    </location>
    <ligand>
        <name>substrate</name>
    </ligand>
</feature>
<sequence>MNYIIPSLARVTVNSTAGLVGRPSIEVDGTSFALNGRNVSYRFHVDAQTGDIILTHFGGPVTEDPVQDPSANGGGWSTQMHLRREFPDLGRGDFRTPAVRIKQSQGHTVSGFRYKSHQVVAGKPPLPGLPCTFGGADKEEEGVETLVLHLWDECSSVAADLAYSVFPEHDAVVRSVSITNRGSGPITVEKLASLSVDLPHDEYEMLQLQGEWSRECTRTRRKVDYGLQGFGSTTGYSSHYNNPFLSLVSPDTTESHGDAWGFSLVYSGSFLVEVEKSPQGLTRALIGMNPSQLSWPLGPGETLVSPECVSIFSSAGIGAMSRKFHRLYRRNLIRSRFVNETRPVLLNSWEGLHCDFDGDTIYKLAQESADLGARLFVLDDGWFGDRYPRVDDRAGLGDWTVNPRRFPDGLRSLVDRINKLKVAGSDQPLQFGLWFEPEMISKKSVLYEEHPEWVLHAGEYPRSETRQQLVLNAALPEVQDFIIRSVANILDTVPVTYVKWDNNRGMHESPAPENHHAYMLGMYRVFEELTTRFPNVLWEGCASGGGRFDAGILQYFPQSWTSDNTDALDRVHIQFGTSLVYPCSSMGAHVSAVPNEVTGRVTPIRFRAHVAMMGGSFGLELDPSRIPAEDKARIPDLIRLAEKINPIVIRGDFWRLNLPESSNYPSALFISEDGREAVLFAFQIRATTVHNFPLLKLQGLDPRATYRLDGERTLSGATLMNGGVQLRFGTDYDSKVLLLERVD</sequence>
<dbReference type="GO" id="GO:0016052">
    <property type="term" value="P:carbohydrate catabolic process"/>
    <property type="evidence" value="ECO:0007669"/>
    <property type="project" value="InterPro"/>
</dbReference>
<feature type="active site" description="Nucleophile" evidence="6">
    <location>
        <position position="501"/>
    </location>
</feature>
<dbReference type="InterPro" id="IPR013780">
    <property type="entry name" value="Glyco_hydro_b"/>
</dbReference>
<comment type="catalytic activity">
    <reaction evidence="1 5">
        <text>Hydrolysis of terminal, non-reducing alpha-D-galactose residues in alpha-D-galactosides, including galactose oligosaccharides, galactomannans and galactolipids.</text>
        <dbReference type="EC" id="3.2.1.22"/>
    </reaction>
</comment>
<evidence type="ECO:0000256" key="2">
    <source>
        <dbReference type="ARBA" id="ARBA00012755"/>
    </source>
</evidence>
<dbReference type="Gene3D" id="2.70.98.60">
    <property type="entry name" value="alpha-galactosidase from lactobacil brevis"/>
    <property type="match status" value="1"/>
</dbReference>
<gene>
    <name evidence="10" type="ORF">NLU13_1759</name>
</gene>
<dbReference type="Pfam" id="PF02065">
    <property type="entry name" value="Melibiase"/>
    <property type="match status" value="1"/>
</dbReference>
<dbReference type="Pfam" id="PF16874">
    <property type="entry name" value="Glyco_hydro_36C"/>
    <property type="match status" value="1"/>
</dbReference>
<dbReference type="SUPFAM" id="SSF51445">
    <property type="entry name" value="(Trans)glycosidases"/>
    <property type="match status" value="1"/>
</dbReference>
<evidence type="ECO:0000313" key="11">
    <source>
        <dbReference type="Proteomes" id="UP001175261"/>
    </source>
</evidence>
<evidence type="ECO:0000259" key="8">
    <source>
        <dbReference type="Pfam" id="PF16874"/>
    </source>
</evidence>